<feature type="compositionally biased region" description="Low complexity" evidence="1">
    <location>
        <begin position="228"/>
        <end position="248"/>
    </location>
</feature>
<dbReference type="RefSeq" id="WP_040270108.1">
    <property type="nucleotide sequence ID" value="NZ_JROO01000004.1"/>
</dbReference>
<feature type="region of interest" description="Disordered" evidence="1">
    <location>
        <begin position="184"/>
        <end position="209"/>
    </location>
</feature>
<accession>A0A0C2JG58</accession>
<evidence type="ECO:0000313" key="2">
    <source>
        <dbReference type="EMBL" id="KII00287.1"/>
    </source>
</evidence>
<feature type="region of interest" description="Disordered" evidence="1">
    <location>
        <begin position="480"/>
        <end position="540"/>
    </location>
</feature>
<gene>
    <name evidence="2" type="ORF">LP52_01555</name>
</gene>
<name>A0A0C2JG58_9ACTN</name>
<dbReference type="Proteomes" id="UP000031675">
    <property type="component" value="Unassembled WGS sequence"/>
</dbReference>
<organism evidence="2 3">
    <name type="scientific">Streptomonospora alba</name>
    <dbReference type="NCBI Taxonomy" id="183763"/>
    <lineage>
        <taxon>Bacteria</taxon>
        <taxon>Bacillati</taxon>
        <taxon>Actinomycetota</taxon>
        <taxon>Actinomycetes</taxon>
        <taxon>Streptosporangiales</taxon>
        <taxon>Nocardiopsidaceae</taxon>
        <taxon>Streptomonospora</taxon>
    </lineage>
</organism>
<evidence type="ECO:0008006" key="4">
    <source>
        <dbReference type="Google" id="ProtNLM"/>
    </source>
</evidence>
<proteinExistence type="predicted"/>
<dbReference type="EMBL" id="JROO01000004">
    <property type="protein sequence ID" value="KII00287.1"/>
    <property type="molecule type" value="Genomic_DNA"/>
</dbReference>
<protein>
    <recommendedName>
        <fullName evidence="4">RNA polymerase sigma-70 region 4 domain-containing protein</fullName>
    </recommendedName>
</protein>
<dbReference type="AlphaFoldDB" id="A0A0C2JG58"/>
<reference evidence="3" key="1">
    <citation type="journal article" date="2015" name="Chem. Biol.">
        <title>Structure, bioactivity, and resistance mechanism of streptomonomicin, an unusual lasso Peptide from an understudied halophilic actinomycete.</title>
        <authorList>
            <person name="Metelev M."/>
            <person name="Tietz J.I."/>
            <person name="Melby J.O."/>
            <person name="Blair P.M."/>
            <person name="Zhu L."/>
            <person name="Livnat I."/>
            <person name="Severinov K."/>
            <person name="Mitchell D.A."/>
        </authorList>
    </citation>
    <scope>NUCLEOTIDE SEQUENCE [LARGE SCALE GENOMIC DNA]</scope>
    <source>
        <strain evidence="3">YIM 90003</strain>
    </source>
</reference>
<dbReference type="OrthoDB" id="3928741at2"/>
<evidence type="ECO:0000313" key="3">
    <source>
        <dbReference type="Proteomes" id="UP000031675"/>
    </source>
</evidence>
<feature type="region of interest" description="Disordered" evidence="1">
    <location>
        <begin position="223"/>
        <end position="285"/>
    </location>
</feature>
<sequence>MNAVSPICLTDLVPALRWSDPAMVGPVLWHARLVEGWWSSLPLPRVLDLAGATWLSHSLARLAAEQWSHLELGEFLPSLRAAQVDLDEIAEPVRGALLATAGNWERLVSATPAAISSWGLPESCGPLDLISTATLRAVQPLGGEQARVPTPSPALMVEAVRTLANWLPHSAPDHVHNAMAYLGAATGADPGDQGSAEPEEAQPAQSPATRAIRTLRALRANREEGPRAGSAAPEQESSAASADAGAPSTVRSSLLGPDGALRRPAFGPPKQQADEQPAQSPELGRHPLVDLLEEFLRNWSDAERTVAAQRLFASEPVSIRLLADEIGVDVREIRNAQRTVEERLLQWLGSPGGAPLTTHLRELSEHLGAAATVDHLITAHPDHPVDVPSLGTPLWRVVITLFTDRRLHNGWLVADDPHRMRWQTREMLGDAPSTSDAAIRLGRIGIRQQAVRAWLLSTPGVTIREGHVMVDPSIPVENAPAGASYGAPPDPVPEAEGTTTANGLPIRRRPGAEAPLQDQPEEQPSSASPQPPRVGDSTRCFRAPDGRWWHRVDVTGDHLNGAPVTVPPGYATHLGLQPGRLLCLTAPGADLLVLVWRDQPAFDSLRPLLRRLSAQPGDRVFITVNGDRLDARRLPAADLSGHSPASRALHLIGYTAPASTEDALKIIAHRISEDGSDARAAEPQALLDFLTERGDTDIAHELRPALIPAH</sequence>
<keyword evidence="3" id="KW-1185">Reference proteome</keyword>
<comment type="caution">
    <text evidence="2">The sequence shown here is derived from an EMBL/GenBank/DDBJ whole genome shotgun (WGS) entry which is preliminary data.</text>
</comment>
<evidence type="ECO:0000256" key="1">
    <source>
        <dbReference type="SAM" id="MobiDB-lite"/>
    </source>
</evidence>